<dbReference type="EMBL" id="CAWUPB010001161">
    <property type="protein sequence ID" value="CAK7344453.1"/>
    <property type="molecule type" value="Genomic_DNA"/>
</dbReference>
<name>A0AAV1S4G7_9ROSI</name>
<evidence type="ECO:0000313" key="2">
    <source>
        <dbReference type="Proteomes" id="UP001314170"/>
    </source>
</evidence>
<keyword evidence="2" id="KW-1185">Reference proteome</keyword>
<gene>
    <name evidence="1" type="ORF">DCAF_LOCUS17799</name>
</gene>
<dbReference type="AlphaFoldDB" id="A0AAV1S4G7"/>
<reference evidence="1 2" key="1">
    <citation type="submission" date="2024-01" db="EMBL/GenBank/DDBJ databases">
        <authorList>
            <person name="Waweru B."/>
        </authorList>
    </citation>
    <scope>NUCLEOTIDE SEQUENCE [LARGE SCALE GENOMIC DNA]</scope>
</reference>
<proteinExistence type="predicted"/>
<dbReference type="Proteomes" id="UP001314170">
    <property type="component" value="Unassembled WGS sequence"/>
</dbReference>
<evidence type="ECO:0000313" key="1">
    <source>
        <dbReference type="EMBL" id="CAK7344453.1"/>
    </source>
</evidence>
<protein>
    <submittedName>
        <fullName evidence="1">Uncharacterized protein</fullName>
    </submittedName>
</protein>
<organism evidence="1 2">
    <name type="scientific">Dovyalis caffra</name>
    <dbReference type="NCBI Taxonomy" id="77055"/>
    <lineage>
        <taxon>Eukaryota</taxon>
        <taxon>Viridiplantae</taxon>
        <taxon>Streptophyta</taxon>
        <taxon>Embryophyta</taxon>
        <taxon>Tracheophyta</taxon>
        <taxon>Spermatophyta</taxon>
        <taxon>Magnoliopsida</taxon>
        <taxon>eudicotyledons</taxon>
        <taxon>Gunneridae</taxon>
        <taxon>Pentapetalae</taxon>
        <taxon>rosids</taxon>
        <taxon>fabids</taxon>
        <taxon>Malpighiales</taxon>
        <taxon>Salicaceae</taxon>
        <taxon>Flacourtieae</taxon>
        <taxon>Dovyalis</taxon>
    </lineage>
</organism>
<comment type="caution">
    <text evidence="1">The sequence shown here is derived from an EMBL/GenBank/DDBJ whole genome shotgun (WGS) entry which is preliminary data.</text>
</comment>
<accession>A0AAV1S4G7</accession>
<sequence length="96" mass="11263">MGNFVSYKCFQCCYDILTKCALVSTKDVILNQLNLAIKAVHMYFTAMRNFFDDKELTEQEQIALSDDLKNEDKILAYLNKIAVDLNIYPMIRLRNW</sequence>